<gene>
    <name evidence="1" type="ORF">MU0050_004559</name>
</gene>
<dbReference type="RefSeq" id="WP_316512836.1">
    <property type="nucleotide sequence ID" value="NZ_OY726395.1"/>
</dbReference>
<evidence type="ECO:0000313" key="1">
    <source>
        <dbReference type="EMBL" id="CAJ1586996.1"/>
    </source>
</evidence>
<reference evidence="1 2" key="1">
    <citation type="submission" date="2023-08" db="EMBL/GenBank/DDBJ databases">
        <authorList>
            <person name="Folkvardsen B D."/>
            <person name="Norman A."/>
        </authorList>
    </citation>
    <scope>NUCLEOTIDE SEQUENCE [LARGE SCALE GENOMIC DNA]</scope>
    <source>
        <strain evidence="1 2">Mu0050</strain>
    </source>
</reference>
<name>A0ABN9PBY6_9MYCO</name>
<dbReference type="EMBL" id="OY726395">
    <property type="protein sequence ID" value="CAJ1586996.1"/>
    <property type="molecule type" value="Genomic_DNA"/>
</dbReference>
<evidence type="ECO:0000313" key="2">
    <source>
        <dbReference type="Proteomes" id="UP001190466"/>
    </source>
</evidence>
<dbReference type="Proteomes" id="UP001190466">
    <property type="component" value="Chromosome"/>
</dbReference>
<organism evidence="1 2">
    <name type="scientific">[Mycobacterium] wendilense</name>
    <dbReference type="NCBI Taxonomy" id="3064284"/>
    <lineage>
        <taxon>Bacteria</taxon>
        <taxon>Bacillati</taxon>
        <taxon>Actinomycetota</taxon>
        <taxon>Actinomycetes</taxon>
        <taxon>Mycobacteriales</taxon>
        <taxon>Mycobacteriaceae</taxon>
        <taxon>Mycolicibacter</taxon>
    </lineage>
</organism>
<keyword evidence="2" id="KW-1185">Reference proteome</keyword>
<sequence>MPDAMKIHPDDGNEVHDLAAFTDAGRIVVTPVAQFPSEVARVVVDTFAGIVRRAKSSPAATTPDEDGIVRSQTFEEGDVYMVEKPFDGYFADRYLMDFYDVAERGICSRMHWHTGLRFVRMMTGPDTHIRVSSLSSFHLSDVAGVTPFAPASFVDDLPDSADTEEGPNRLRYNLIVPENSFVDLQIPRGVSHQFNAVGPHAVIDSVHPEESLEVLREQMSGYRMMAQTVFLAEELPPASTCLATGPRLGT</sequence>
<accession>A0ABN9PBY6</accession>
<proteinExistence type="predicted"/>
<protein>
    <submittedName>
        <fullName evidence="1">Uncharacterized protein</fullName>
    </submittedName>
</protein>